<feature type="transmembrane region" description="Helical" evidence="8">
    <location>
        <begin position="115"/>
        <end position="137"/>
    </location>
</feature>
<comment type="subcellular location">
    <subcellularLocation>
        <location evidence="1">Cell membrane</location>
        <topology evidence="1">Multi-pass membrane protein</topology>
    </subcellularLocation>
</comment>
<feature type="transmembrane region" description="Helical" evidence="8">
    <location>
        <begin position="84"/>
        <end position="103"/>
    </location>
</feature>
<feature type="domain" description="EamA" evidence="9">
    <location>
        <begin position="53"/>
        <end position="187"/>
    </location>
</feature>
<evidence type="ECO:0000259" key="9">
    <source>
        <dbReference type="Pfam" id="PF00892"/>
    </source>
</evidence>
<proteinExistence type="inferred from homology"/>
<dbReference type="NCBIfam" id="TIGR00688">
    <property type="entry name" value="rarD"/>
    <property type="match status" value="1"/>
</dbReference>
<evidence type="ECO:0000256" key="8">
    <source>
        <dbReference type="SAM" id="Phobius"/>
    </source>
</evidence>
<dbReference type="Proteomes" id="UP000235005">
    <property type="component" value="Unassembled WGS sequence"/>
</dbReference>
<accession>A0A2N5WXR3</accession>
<sequence>MGWYAAARIHPGARLSARFQGACDFAGLAYDRAAVLRELAVVAQQPAMSDERRGFLLGVTAYLIWGFAALYWTQAEPVKAQDLLAHRAFWSMPFVLLCLLFIGRFRAALAILRQPWTMVMMTTSALLGATNWLVFLWAISHERASEAALGYFLLPLVNVVIGLTVFRESIDTPQKVGVGFALAAVLLQVSSHGGLPLVALGLSLSFGLYGGIRKKVNVGSLEGLFIETLVMSPFALAWIVYREGAGLGQYGLGVDLVLLGAGAFTAIPLIAYVAAGRLLPLSALGLVFYIGPTAQLLVAVFAFGEAFTGVQAAAFVLVWIGLAFVTVDNYRRSRKLRRQRTLSAEG</sequence>
<evidence type="ECO:0000256" key="5">
    <source>
        <dbReference type="ARBA" id="ARBA00022692"/>
    </source>
</evidence>
<evidence type="ECO:0000256" key="1">
    <source>
        <dbReference type="ARBA" id="ARBA00004651"/>
    </source>
</evidence>
<feature type="transmembrane region" description="Helical" evidence="8">
    <location>
        <begin position="173"/>
        <end position="189"/>
    </location>
</feature>
<gene>
    <name evidence="10" type="primary">rarD</name>
    <name evidence="10" type="ORF">C0039_19175</name>
</gene>
<evidence type="ECO:0000256" key="2">
    <source>
        <dbReference type="ARBA" id="ARBA00007362"/>
    </source>
</evidence>
<dbReference type="PANTHER" id="PTHR22911:SF137">
    <property type="entry name" value="SOLUTE CARRIER FAMILY 35 MEMBER G2-RELATED"/>
    <property type="match status" value="1"/>
</dbReference>
<keyword evidence="7 8" id="KW-0472">Membrane</keyword>
<dbReference type="PANTHER" id="PTHR22911">
    <property type="entry name" value="ACYL-MALONYL CONDENSING ENZYME-RELATED"/>
    <property type="match status" value="1"/>
</dbReference>
<evidence type="ECO:0000256" key="3">
    <source>
        <dbReference type="ARBA" id="ARBA00022448"/>
    </source>
</evidence>
<feature type="transmembrane region" description="Helical" evidence="8">
    <location>
        <begin position="310"/>
        <end position="330"/>
    </location>
</feature>
<evidence type="ECO:0000256" key="4">
    <source>
        <dbReference type="ARBA" id="ARBA00022475"/>
    </source>
</evidence>
<dbReference type="Pfam" id="PF00892">
    <property type="entry name" value="EamA"/>
    <property type="match status" value="1"/>
</dbReference>
<comment type="caution">
    <text evidence="10">The sequence shown here is derived from an EMBL/GenBank/DDBJ whole genome shotgun (WGS) entry which is preliminary data.</text>
</comment>
<dbReference type="InterPro" id="IPR004626">
    <property type="entry name" value="RarD"/>
</dbReference>
<feature type="transmembrane region" description="Helical" evidence="8">
    <location>
        <begin position="253"/>
        <end position="274"/>
    </location>
</feature>
<dbReference type="SUPFAM" id="SSF103481">
    <property type="entry name" value="Multidrug resistance efflux transporter EmrE"/>
    <property type="match status" value="2"/>
</dbReference>
<dbReference type="AlphaFoldDB" id="A0A2N5WXR3"/>
<keyword evidence="6 8" id="KW-1133">Transmembrane helix</keyword>
<dbReference type="InterPro" id="IPR037185">
    <property type="entry name" value="EmrE-like"/>
</dbReference>
<name>A0A2N5WXR3_9GAMM</name>
<evidence type="ECO:0000313" key="11">
    <source>
        <dbReference type="Proteomes" id="UP000235005"/>
    </source>
</evidence>
<evidence type="ECO:0000256" key="6">
    <source>
        <dbReference type="ARBA" id="ARBA00022989"/>
    </source>
</evidence>
<organism evidence="10 11">
    <name type="scientific">Pseudohalioglobus lutimaris</name>
    <dbReference type="NCBI Taxonomy" id="1737061"/>
    <lineage>
        <taxon>Bacteria</taxon>
        <taxon>Pseudomonadati</taxon>
        <taxon>Pseudomonadota</taxon>
        <taxon>Gammaproteobacteria</taxon>
        <taxon>Cellvibrionales</taxon>
        <taxon>Halieaceae</taxon>
        <taxon>Pseudohalioglobus</taxon>
    </lineage>
</organism>
<dbReference type="InterPro" id="IPR000620">
    <property type="entry name" value="EamA_dom"/>
</dbReference>
<feature type="transmembrane region" description="Helical" evidence="8">
    <location>
        <begin position="54"/>
        <end position="72"/>
    </location>
</feature>
<feature type="transmembrane region" description="Helical" evidence="8">
    <location>
        <begin position="286"/>
        <end position="304"/>
    </location>
</feature>
<evidence type="ECO:0000313" key="10">
    <source>
        <dbReference type="EMBL" id="PLW67026.1"/>
    </source>
</evidence>
<keyword evidence="5 8" id="KW-0812">Transmembrane</keyword>
<dbReference type="OrthoDB" id="369870at2"/>
<protein>
    <submittedName>
        <fullName evidence="10">EamA family transporter RarD</fullName>
    </submittedName>
</protein>
<comment type="similarity">
    <text evidence="2">Belongs to the EamA transporter family.</text>
</comment>
<dbReference type="GO" id="GO:0005886">
    <property type="term" value="C:plasma membrane"/>
    <property type="evidence" value="ECO:0007669"/>
    <property type="project" value="UniProtKB-SubCell"/>
</dbReference>
<keyword evidence="11" id="KW-1185">Reference proteome</keyword>
<feature type="transmembrane region" description="Helical" evidence="8">
    <location>
        <begin position="149"/>
        <end position="166"/>
    </location>
</feature>
<evidence type="ECO:0000256" key="7">
    <source>
        <dbReference type="ARBA" id="ARBA00023136"/>
    </source>
</evidence>
<keyword evidence="4" id="KW-1003">Cell membrane</keyword>
<dbReference type="EMBL" id="PKUS01000040">
    <property type="protein sequence ID" value="PLW67026.1"/>
    <property type="molecule type" value="Genomic_DNA"/>
</dbReference>
<keyword evidence="3" id="KW-0813">Transport</keyword>
<reference evidence="10 11" key="1">
    <citation type="submission" date="2018-01" db="EMBL/GenBank/DDBJ databases">
        <title>The draft genome sequence of Halioglobus lutimaris HF004.</title>
        <authorList>
            <person name="Du Z.-J."/>
            <person name="Shi M.-J."/>
        </authorList>
    </citation>
    <scope>NUCLEOTIDE SEQUENCE [LARGE SCALE GENOMIC DNA]</scope>
    <source>
        <strain evidence="10 11">HF004</strain>
    </source>
</reference>